<dbReference type="RefSeq" id="XP_026737354.1">
    <property type="nucleotide sequence ID" value="XM_026881553.1"/>
</dbReference>
<feature type="domain" description="Allantoicase" evidence="3">
    <location>
        <begin position="21"/>
        <end position="195"/>
    </location>
</feature>
<sequence length="371" mass="41714">MIEKIVPAFAQLSEFASIGAGGGIVFATDDFFATCENMIMDSEPVFIEDKYTEFGKWMDGWETRRRRTAGHDWCIIKLATKCVIRGLLVDTAFFTGNYAPKYSIQAACLTTEEEESIPTRVSKMGTACNKFDAKHIERLKSDKWDEIVPVTALRPGYEETRLNFQKVLSDDAWTHIRVNIYPDGGIARLRVFGEAKPERPPRNQVVDLISLLNGATCLGFSNAHYGHPKNVIKPSKGKCMSDGWETARRLDRPNVIEANDDGTMKITGQEWAVFKLGFPGKIKQICVDTNHFKGNYPDSVKIEGAYLGRADWCPEVVGNWHNILKPSKLSAHNEHWFDCDSDVITHIRVTMAPDGGFSRIRALGYVDDQII</sequence>
<evidence type="ECO:0000313" key="5">
    <source>
        <dbReference type="RefSeq" id="XP_026737354.1"/>
    </source>
</evidence>
<dbReference type="PIRSF" id="PIRSF016516">
    <property type="entry name" value="Allantoicase"/>
    <property type="match status" value="1"/>
</dbReference>
<organism evidence="4 5">
    <name type="scientific">Trichoplusia ni</name>
    <name type="common">Cabbage looper</name>
    <dbReference type="NCBI Taxonomy" id="7111"/>
    <lineage>
        <taxon>Eukaryota</taxon>
        <taxon>Metazoa</taxon>
        <taxon>Ecdysozoa</taxon>
        <taxon>Arthropoda</taxon>
        <taxon>Hexapoda</taxon>
        <taxon>Insecta</taxon>
        <taxon>Pterygota</taxon>
        <taxon>Neoptera</taxon>
        <taxon>Endopterygota</taxon>
        <taxon>Lepidoptera</taxon>
        <taxon>Glossata</taxon>
        <taxon>Ditrysia</taxon>
        <taxon>Noctuoidea</taxon>
        <taxon>Noctuidae</taxon>
        <taxon>Plusiinae</taxon>
        <taxon>Trichoplusia</taxon>
    </lineage>
</organism>
<dbReference type="Pfam" id="PF03561">
    <property type="entry name" value="Allantoicase"/>
    <property type="match status" value="2"/>
</dbReference>
<dbReference type="Gene3D" id="2.60.120.260">
    <property type="entry name" value="Galactose-binding domain-like"/>
    <property type="match status" value="2"/>
</dbReference>
<dbReference type="InterPro" id="IPR015908">
    <property type="entry name" value="Allantoicase_dom"/>
</dbReference>
<dbReference type="InterPro" id="IPR008979">
    <property type="entry name" value="Galactose-bd-like_sf"/>
</dbReference>
<reference evidence="5" key="1">
    <citation type="submission" date="2025-08" db="UniProtKB">
        <authorList>
            <consortium name="RefSeq"/>
        </authorList>
    </citation>
    <scope>IDENTIFICATION</scope>
</reference>
<evidence type="ECO:0000256" key="2">
    <source>
        <dbReference type="ARBA" id="ARBA00031078"/>
    </source>
</evidence>
<dbReference type="GO" id="GO:0004037">
    <property type="term" value="F:allantoicase activity"/>
    <property type="evidence" value="ECO:0007669"/>
    <property type="project" value="InterPro"/>
</dbReference>
<dbReference type="FunFam" id="2.60.120.260:FF:000077">
    <property type="entry name" value="Probable allantoicase"/>
    <property type="match status" value="1"/>
</dbReference>
<dbReference type="NCBIfam" id="TIGR02961">
    <property type="entry name" value="allantoicase"/>
    <property type="match status" value="1"/>
</dbReference>
<dbReference type="KEGG" id="tnl:113500685"/>
<gene>
    <name evidence="5" type="primary">LOC113500685</name>
</gene>
<accession>A0A7E5W9P2</accession>
<evidence type="ECO:0000259" key="3">
    <source>
        <dbReference type="Pfam" id="PF03561"/>
    </source>
</evidence>
<dbReference type="HAMAP" id="MF_00813">
    <property type="entry name" value="Allantoicase"/>
    <property type="match status" value="1"/>
</dbReference>
<dbReference type="PANTHER" id="PTHR12045">
    <property type="entry name" value="ALLANTOICASE"/>
    <property type="match status" value="1"/>
</dbReference>
<protein>
    <recommendedName>
        <fullName evidence="2">Allantoate amidinohydrolase</fullName>
    </recommendedName>
</protein>
<comment type="similarity">
    <text evidence="1">Belongs to the allantoicase family.</text>
</comment>
<dbReference type="SUPFAM" id="SSF49785">
    <property type="entry name" value="Galactose-binding domain-like"/>
    <property type="match status" value="2"/>
</dbReference>
<keyword evidence="4" id="KW-1185">Reference proteome</keyword>
<feature type="domain" description="Allantoicase" evidence="3">
    <location>
        <begin position="214"/>
        <end position="366"/>
    </location>
</feature>
<dbReference type="InterPro" id="IPR005164">
    <property type="entry name" value="Allantoicase"/>
</dbReference>
<evidence type="ECO:0000313" key="4">
    <source>
        <dbReference type="Proteomes" id="UP000322000"/>
    </source>
</evidence>
<evidence type="ECO:0000256" key="1">
    <source>
        <dbReference type="ARBA" id="ARBA00009242"/>
    </source>
</evidence>
<dbReference type="GO" id="GO:0000256">
    <property type="term" value="P:allantoin catabolic process"/>
    <property type="evidence" value="ECO:0007669"/>
    <property type="project" value="InterPro"/>
</dbReference>
<dbReference type="GeneID" id="113500685"/>
<dbReference type="InParanoid" id="A0A7E5W9P2"/>
<dbReference type="Proteomes" id="UP000322000">
    <property type="component" value="Chromosome 14"/>
</dbReference>
<name>A0A7E5W9P2_TRINI</name>
<dbReference type="OrthoDB" id="10266039at2759"/>
<dbReference type="PANTHER" id="PTHR12045:SF3">
    <property type="entry name" value="INACTIVE ALLANTOICASE-RELATED"/>
    <property type="match status" value="1"/>
</dbReference>
<dbReference type="AlphaFoldDB" id="A0A7E5W9P2"/>
<proteinExistence type="inferred from homology"/>